<dbReference type="STRING" id="1051890.A0A3N4LS98"/>
<dbReference type="Proteomes" id="UP000267821">
    <property type="component" value="Unassembled WGS sequence"/>
</dbReference>
<keyword evidence="6" id="KW-1185">Reference proteome</keyword>
<dbReference type="AlphaFoldDB" id="A0A3N4LS98"/>
<dbReference type="OrthoDB" id="16262at2759"/>
<sequence>MMLRQNVKHIYEYIGYAGGSILPVFDAIYNSSLLRVHPPPARERCRTYGPGQGYAAGYARASGKPEVVIVPSGPDALSDGTPLVVLFGQVPSTAIGTEEADVTRGCTEWNVRVKNIAELPQRINEAFDIATSSHPGPVLVNLLKMSLLKVIPILPSLPAKPISAKGASRRELEATIKRVSHLINIAKKPVIYTGQSVIYRAEEPVLLKVLVDKAVTTTLHDWPTLGTRFDDCVTGSVEPAAKAAATEGRGGMCTTRLWPRISIQLSRLPRQCVEVDVADNLAALLPHIKDVTARPECRGTCNGLINPQVVIEDLSKQNTHMKNKTIITTGQRQMWTAQHYRWRHPRPVLRFNMILTEMSTIAQFDIGVKVKGMVVTQWQTLFHEKRYSHTHQKNSDFVKLSGAMGVPAIRATKPEELAGKIKQLLERKGPMLLEVMVDKKMPVSPMVPAGKALHEFLVYDHWF</sequence>
<evidence type="ECO:0000259" key="4">
    <source>
        <dbReference type="Pfam" id="PF02776"/>
    </source>
</evidence>
<proteinExistence type="inferred from homology"/>
<dbReference type="Pfam" id="PF02775">
    <property type="entry name" value="TPP_enzyme_C"/>
    <property type="match status" value="1"/>
</dbReference>
<evidence type="ECO:0000313" key="6">
    <source>
        <dbReference type="Proteomes" id="UP000267821"/>
    </source>
</evidence>
<dbReference type="InterPro" id="IPR029035">
    <property type="entry name" value="DHS-like_NAD/FAD-binding_dom"/>
</dbReference>
<feature type="domain" description="Thiamine pyrophosphate enzyme TPP-binding" evidence="3">
    <location>
        <begin position="351"/>
        <end position="435"/>
    </location>
</feature>
<dbReference type="PANTHER" id="PTHR18968:SF13">
    <property type="entry name" value="ACETOLACTATE SYNTHASE CATALYTIC SUBUNIT, MITOCHONDRIAL"/>
    <property type="match status" value="1"/>
</dbReference>
<feature type="domain" description="Thiamine pyrophosphate enzyme N-terminal TPP-binding" evidence="4">
    <location>
        <begin position="4"/>
        <end position="96"/>
    </location>
</feature>
<comment type="similarity">
    <text evidence="1">Belongs to the TPP enzyme family.</text>
</comment>
<accession>A0A3N4LS98</accession>
<dbReference type="GO" id="GO:0009099">
    <property type="term" value="P:L-valine biosynthetic process"/>
    <property type="evidence" value="ECO:0007669"/>
    <property type="project" value="TreeGrafter"/>
</dbReference>
<evidence type="ECO:0000256" key="1">
    <source>
        <dbReference type="ARBA" id="ARBA00007812"/>
    </source>
</evidence>
<protein>
    <submittedName>
        <fullName evidence="5">Thiamine diphosphate-binding protein</fullName>
    </submittedName>
</protein>
<dbReference type="GO" id="GO:0005948">
    <property type="term" value="C:acetolactate synthase complex"/>
    <property type="evidence" value="ECO:0007669"/>
    <property type="project" value="TreeGrafter"/>
</dbReference>
<dbReference type="SUPFAM" id="SSF52518">
    <property type="entry name" value="Thiamin diphosphate-binding fold (THDP-binding)"/>
    <property type="match status" value="2"/>
</dbReference>
<evidence type="ECO:0000256" key="2">
    <source>
        <dbReference type="ARBA" id="ARBA00023052"/>
    </source>
</evidence>
<dbReference type="GO" id="GO:0003984">
    <property type="term" value="F:acetolactate synthase activity"/>
    <property type="evidence" value="ECO:0007669"/>
    <property type="project" value="TreeGrafter"/>
</dbReference>
<dbReference type="SUPFAM" id="SSF52467">
    <property type="entry name" value="DHS-like NAD/FAD-binding domain"/>
    <property type="match status" value="1"/>
</dbReference>
<evidence type="ECO:0000313" key="5">
    <source>
        <dbReference type="EMBL" id="RPB25746.1"/>
    </source>
</evidence>
<organism evidence="5 6">
    <name type="scientific">Terfezia boudieri ATCC MYA-4762</name>
    <dbReference type="NCBI Taxonomy" id="1051890"/>
    <lineage>
        <taxon>Eukaryota</taxon>
        <taxon>Fungi</taxon>
        <taxon>Dikarya</taxon>
        <taxon>Ascomycota</taxon>
        <taxon>Pezizomycotina</taxon>
        <taxon>Pezizomycetes</taxon>
        <taxon>Pezizales</taxon>
        <taxon>Pezizaceae</taxon>
        <taxon>Terfezia</taxon>
    </lineage>
</organism>
<dbReference type="InterPro" id="IPR011766">
    <property type="entry name" value="TPP_enzyme_TPP-bd"/>
</dbReference>
<reference evidence="5 6" key="1">
    <citation type="journal article" date="2018" name="Nat. Ecol. Evol.">
        <title>Pezizomycetes genomes reveal the molecular basis of ectomycorrhizal truffle lifestyle.</title>
        <authorList>
            <person name="Murat C."/>
            <person name="Payen T."/>
            <person name="Noel B."/>
            <person name="Kuo A."/>
            <person name="Morin E."/>
            <person name="Chen J."/>
            <person name="Kohler A."/>
            <person name="Krizsan K."/>
            <person name="Balestrini R."/>
            <person name="Da Silva C."/>
            <person name="Montanini B."/>
            <person name="Hainaut M."/>
            <person name="Levati E."/>
            <person name="Barry K.W."/>
            <person name="Belfiori B."/>
            <person name="Cichocki N."/>
            <person name="Clum A."/>
            <person name="Dockter R.B."/>
            <person name="Fauchery L."/>
            <person name="Guy J."/>
            <person name="Iotti M."/>
            <person name="Le Tacon F."/>
            <person name="Lindquist E.A."/>
            <person name="Lipzen A."/>
            <person name="Malagnac F."/>
            <person name="Mello A."/>
            <person name="Molinier V."/>
            <person name="Miyauchi S."/>
            <person name="Poulain J."/>
            <person name="Riccioni C."/>
            <person name="Rubini A."/>
            <person name="Sitrit Y."/>
            <person name="Splivallo R."/>
            <person name="Traeger S."/>
            <person name="Wang M."/>
            <person name="Zifcakova L."/>
            <person name="Wipf D."/>
            <person name="Zambonelli A."/>
            <person name="Paolocci F."/>
            <person name="Nowrousian M."/>
            <person name="Ottonello S."/>
            <person name="Baldrian P."/>
            <person name="Spatafora J.W."/>
            <person name="Henrissat B."/>
            <person name="Nagy L.G."/>
            <person name="Aury J.M."/>
            <person name="Wincker P."/>
            <person name="Grigoriev I.V."/>
            <person name="Bonfante P."/>
            <person name="Martin F.M."/>
        </authorList>
    </citation>
    <scope>NUCLEOTIDE SEQUENCE [LARGE SCALE GENOMIC DNA]</scope>
    <source>
        <strain evidence="5 6">ATCC MYA-4762</strain>
    </source>
</reference>
<dbReference type="InterPro" id="IPR012001">
    <property type="entry name" value="Thiamin_PyroP_enz_TPP-bd_dom"/>
</dbReference>
<dbReference type="GO" id="GO:0030976">
    <property type="term" value="F:thiamine pyrophosphate binding"/>
    <property type="evidence" value="ECO:0007669"/>
    <property type="project" value="InterPro"/>
</dbReference>
<evidence type="ECO:0000259" key="3">
    <source>
        <dbReference type="Pfam" id="PF02775"/>
    </source>
</evidence>
<dbReference type="InParanoid" id="A0A3N4LS98"/>
<dbReference type="CDD" id="cd07035">
    <property type="entry name" value="TPP_PYR_POX_like"/>
    <property type="match status" value="1"/>
</dbReference>
<dbReference type="GO" id="GO:0005739">
    <property type="term" value="C:mitochondrion"/>
    <property type="evidence" value="ECO:0007669"/>
    <property type="project" value="TreeGrafter"/>
</dbReference>
<dbReference type="Gene3D" id="3.40.50.1220">
    <property type="entry name" value="TPP-binding domain"/>
    <property type="match status" value="1"/>
</dbReference>
<dbReference type="EMBL" id="ML121536">
    <property type="protein sequence ID" value="RPB25746.1"/>
    <property type="molecule type" value="Genomic_DNA"/>
</dbReference>
<dbReference type="PANTHER" id="PTHR18968">
    <property type="entry name" value="THIAMINE PYROPHOSPHATE ENZYMES"/>
    <property type="match status" value="1"/>
</dbReference>
<dbReference type="InterPro" id="IPR029061">
    <property type="entry name" value="THDP-binding"/>
</dbReference>
<keyword evidence="2" id="KW-0786">Thiamine pyrophosphate</keyword>
<dbReference type="GO" id="GO:0009097">
    <property type="term" value="P:isoleucine biosynthetic process"/>
    <property type="evidence" value="ECO:0007669"/>
    <property type="project" value="TreeGrafter"/>
</dbReference>
<dbReference type="GO" id="GO:0050660">
    <property type="term" value="F:flavin adenine dinucleotide binding"/>
    <property type="evidence" value="ECO:0007669"/>
    <property type="project" value="TreeGrafter"/>
</dbReference>
<dbReference type="Gene3D" id="3.40.50.970">
    <property type="match status" value="3"/>
</dbReference>
<dbReference type="InterPro" id="IPR045229">
    <property type="entry name" value="TPP_enz"/>
</dbReference>
<dbReference type="Pfam" id="PF02776">
    <property type="entry name" value="TPP_enzyme_N"/>
    <property type="match status" value="1"/>
</dbReference>
<name>A0A3N4LS98_9PEZI</name>
<gene>
    <name evidence="5" type="ORF">L211DRAFT_856443</name>
</gene>